<reference evidence="4" key="1">
    <citation type="journal article" date="2019" name="Int. J. Syst. Evol. Microbiol.">
        <title>The Global Catalogue of Microorganisms (GCM) 10K type strain sequencing project: providing services to taxonomists for standard genome sequencing and annotation.</title>
        <authorList>
            <consortium name="The Broad Institute Genomics Platform"/>
            <consortium name="The Broad Institute Genome Sequencing Center for Infectious Disease"/>
            <person name="Wu L."/>
            <person name="Ma J."/>
        </authorList>
    </citation>
    <scope>NUCLEOTIDE SEQUENCE [LARGE SCALE GENOMIC DNA]</scope>
    <source>
        <strain evidence="4">CGMCC 4.1437</strain>
    </source>
</reference>
<dbReference type="InterPro" id="IPR023095">
    <property type="entry name" value="Ade_MeTrfase_dom_2"/>
</dbReference>
<sequence length="471" mass="51531">MHIHCDHCGFERIYTGAMDRNGMRCAVCGVGRIRDGRPVGGFTVGPDFRPVPHNLPVPPYHAARSGDMGVPADFSYFAGVRGGLYRRFVQQHTSYVGRFTNLLVPDSEQFAWLTPYAGNGHNRTHFTQLLLARVAQAKFVDNRGRLPRLIEPFLGSGQVFLNSTRWGTAFTDGVPLFGAVVAGDLNHFVIGSYWTMRRLGDRFVDEYLKLAAVWDAHPAHNFEQVLEDLRTGRGALLATESAPATAMLCCFKYIWLVNRSVHGTTLNASGGVVATWKPRTAGELAALRVQEAARLGAVRDQARSVVLDFECRDFRRTCELATPQDVVFLDCPSPKFSNGLVEPLHPAPETVGSESAHTYGTGDDGAEFQTAVVEVARELVRAGVTVVLCNLANPGLVDAYQRLIGNDVPAGDLRRHTFTFRSPATTGEAYQLTVLPGARNATVTAVPGRILAEWRRDGGDDVARGSFFEEA</sequence>
<organism evidence="3 4">
    <name type="scientific">Kitasatospora misakiensis</name>
    <dbReference type="NCBI Taxonomy" id="67330"/>
    <lineage>
        <taxon>Bacteria</taxon>
        <taxon>Bacillati</taxon>
        <taxon>Actinomycetota</taxon>
        <taxon>Actinomycetes</taxon>
        <taxon>Kitasatosporales</taxon>
        <taxon>Streptomycetaceae</taxon>
        <taxon>Kitasatospora</taxon>
    </lineage>
</organism>
<accession>A0ABW0XAB4</accession>
<proteinExistence type="predicted"/>
<name>A0ABW0XAB4_9ACTN</name>
<dbReference type="Gene3D" id="3.40.50.150">
    <property type="entry name" value="Vaccinia Virus protein VP39"/>
    <property type="match status" value="1"/>
</dbReference>
<gene>
    <name evidence="3" type="ORF">ACFP3U_20925</name>
</gene>
<keyword evidence="4" id="KW-1185">Reference proteome</keyword>
<dbReference type="InterPro" id="IPR029063">
    <property type="entry name" value="SAM-dependent_MTases_sf"/>
</dbReference>
<evidence type="ECO:0000256" key="2">
    <source>
        <dbReference type="ARBA" id="ARBA00047942"/>
    </source>
</evidence>
<comment type="caution">
    <text evidence="3">The sequence shown here is derived from an EMBL/GenBank/DDBJ whole genome shotgun (WGS) entry which is preliminary data.</text>
</comment>
<evidence type="ECO:0000313" key="4">
    <source>
        <dbReference type="Proteomes" id="UP001595975"/>
    </source>
</evidence>
<dbReference type="Gene3D" id="1.10.1020.10">
    <property type="entry name" value="Adenine-specific Methyltransferase, Domain 2"/>
    <property type="match status" value="1"/>
</dbReference>
<dbReference type="EMBL" id="JBHSOF010000027">
    <property type="protein sequence ID" value="MFC5665431.1"/>
    <property type="molecule type" value="Genomic_DNA"/>
</dbReference>
<dbReference type="Proteomes" id="UP001595975">
    <property type="component" value="Unassembled WGS sequence"/>
</dbReference>
<dbReference type="EC" id="2.1.1.72" evidence="1"/>
<evidence type="ECO:0000313" key="3">
    <source>
        <dbReference type="EMBL" id="MFC5665431.1"/>
    </source>
</evidence>
<dbReference type="RefSeq" id="WP_380227122.1">
    <property type="nucleotide sequence ID" value="NZ_JBHSOF010000027.1"/>
</dbReference>
<comment type="catalytic activity">
    <reaction evidence="2">
        <text>a 2'-deoxyadenosine in DNA + S-adenosyl-L-methionine = an N(6)-methyl-2'-deoxyadenosine in DNA + S-adenosyl-L-homocysteine + H(+)</text>
        <dbReference type="Rhea" id="RHEA:15197"/>
        <dbReference type="Rhea" id="RHEA-COMP:12418"/>
        <dbReference type="Rhea" id="RHEA-COMP:12419"/>
        <dbReference type="ChEBI" id="CHEBI:15378"/>
        <dbReference type="ChEBI" id="CHEBI:57856"/>
        <dbReference type="ChEBI" id="CHEBI:59789"/>
        <dbReference type="ChEBI" id="CHEBI:90615"/>
        <dbReference type="ChEBI" id="CHEBI:90616"/>
        <dbReference type="EC" id="2.1.1.72"/>
    </reaction>
</comment>
<protein>
    <recommendedName>
        <fullName evidence="1">site-specific DNA-methyltransferase (adenine-specific)</fullName>
        <ecNumber evidence="1">2.1.1.72</ecNumber>
    </recommendedName>
</protein>
<evidence type="ECO:0000256" key="1">
    <source>
        <dbReference type="ARBA" id="ARBA00011900"/>
    </source>
</evidence>